<dbReference type="InterPro" id="IPR013216">
    <property type="entry name" value="Methyltransf_11"/>
</dbReference>
<evidence type="ECO:0000259" key="4">
    <source>
        <dbReference type="Pfam" id="PF08241"/>
    </source>
</evidence>
<keyword evidence="2" id="KW-0808">Transferase</keyword>
<dbReference type="PANTHER" id="PTHR43464">
    <property type="entry name" value="METHYLTRANSFERASE"/>
    <property type="match status" value="1"/>
</dbReference>
<keyword evidence="1" id="KW-0489">Methyltransferase</keyword>
<dbReference type="GO" id="GO:0032259">
    <property type="term" value="P:methylation"/>
    <property type="evidence" value="ECO:0007669"/>
    <property type="project" value="UniProtKB-KW"/>
</dbReference>
<reference evidence="5 6" key="1">
    <citation type="journal article" date="2014" name="Nature">
        <title>An environmental bacterial taxon with a large and distinct metabolic repertoire.</title>
        <authorList>
            <person name="Wilson M.C."/>
            <person name="Mori T."/>
            <person name="Ruckert C."/>
            <person name="Uria A.R."/>
            <person name="Helf M.J."/>
            <person name="Takada K."/>
            <person name="Gernert C."/>
            <person name="Steffens U.A."/>
            <person name="Heycke N."/>
            <person name="Schmitt S."/>
            <person name="Rinke C."/>
            <person name="Helfrich E.J."/>
            <person name="Brachmann A.O."/>
            <person name="Gurgui C."/>
            <person name="Wakimoto T."/>
            <person name="Kracht M."/>
            <person name="Crusemann M."/>
            <person name="Hentschel U."/>
            <person name="Abe I."/>
            <person name="Matsunaga S."/>
            <person name="Kalinowski J."/>
            <person name="Takeyama H."/>
            <person name="Piel J."/>
        </authorList>
    </citation>
    <scope>NUCLEOTIDE SEQUENCE [LARGE SCALE GENOMIC DNA]</scope>
    <source>
        <strain evidence="6">TSY1</strain>
    </source>
</reference>
<dbReference type="InterPro" id="IPR029063">
    <property type="entry name" value="SAM-dependent_MTases_sf"/>
</dbReference>
<name>W4L648_ENTF1</name>
<feature type="domain" description="Methyltransferase type 11" evidence="4">
    <location>
        <begin position="79"/>
        <end position="198"/>
    </location>
</feature>
<dbReference type="Proteomes" id="UP000019141">
    <property type="component" value="Unassembled WGS sequence"/>
</dbReference>
<keyword evidence="3" id="KW-0949">S-adenosyl-L-methionine</keyword>
<dbReference type="EMBL" id="AZHW01001254">
    <property type="protein sequence ID" value="ETW93339.1"/>
    <property type="molecule type" value="Genomic_DNA"/>
</dbReference>
<sequence length="273" mass="30766">MLAMAINQICDPCDMQLVSYQAVVNDLHRLMRVRKAKRHSLAACKGKGWLEPAQIHAYKHWDYAWAILHSGVRASMTVLDAGAGRGFLQYYLARLGVQMHAMDIAPIESKVFRKLYAVASHVNVSFKLDPFRVTNKLQRRYRTQIAYRFESVASLSYADEMFDRVFSISVLEHLDAATLQDGLREMARVLKPGGWLVMTIDYTPTPGNGTEGFDVQGICQDIVKPLAACGLAPIEPLNLNIPDWETLLQQANRTFETTRPCVSYGMIFVKGRP</sequence>
<organism evidence="5 6">
    <name type="scientific">Entotheonella factor</name>
    <dbReference type="NCBI Taxonomy" id="1429438"/>
    <lineage>
        <taxon>Bacteria</taxon>
        <taxon>Pseudomonadati</taxon>
        <taxon>Nitrospinota/Tectimicrobiota group</taxon>
        <taxon>Candidatus Tectimicrobiota</taxon>
        <taxon>Candidatus Entotheonellia</taxon>
        <taxon>Candidatus Entotheonellales</taxon>
        <taxon>Candidatus Entotheonellaceae</taxon>
        <taxon>Candidatus Entotheonella</taxon>
    </lineage>
</organism>
<protein>
    <recommendedName>
        <fullName evidence="4">Methyltransferase type 11 domain-containing protein</fullName>
    </recommendedName>
</protein>
<gene>
    <name evidence="5" type="ORF">ETSY1_39640</name>
</gene>
<dbReference type="AlphaFoldDB" id="W4L648"/>
<dbReference type="SUPFAM" id="SSF53335">
    <property type="entry name" value="S-adenosyl-L-methionine-dependent methyltransferases"/>
    <property type="match status" value="1"/>
</dbReference>
<accession>W4L648</accession>
<keyword evidence="6" id="KW-1185">Reference proteome</keyword>
<dbReference type="CDD" id="cd02440">
    <property type="entry name" value="AdoMet_MTases"/>
    <property type="match status" value="1"/>
</dbReference>
<dbReference type="HOGENOM" id="CLU_1018145_0_0_7"/>
<proteinExistence type="predicted"/>
<evidence type="ECO:0000256" key="2">
    <source>
        <dbReference type="ARBA" id="ARBA00022679"/>
    </source>
</evidence>
<dbReference type="PANTHER" id="PTHR43464:SF19">
    <property type="entry name" value="UBIQUINONE BIOSYNTHESIS O-METHYLTRANSFERASE, MITOCHONDRIAL"/>
    <property type="match status" value="1"/>
</dbReference>
<dbReference type="Pfam" id="PF08241">
    <property type="entry name" value="Methyltransf_11"/>
    <property type="match status" value="1"/>
</dbReference>
<dbReference type="GO" id="GO:0008757">
    <property type="term" value="F:S-adenosylmethionine-dependent methyltransferase activity"/>
    <property type="evidence" value="ECO:0007669"/>
    <property type="project" value="InterPro"/>
</dbReference>
<comment type="caution">
    <text evidence="5">The sequence shown here is derived from an EMBL/GenBank/DDBJ whole genome shotgun (WGS) entry which is preliminary data.</text>
</comment>
<evidence type="ECO:0000256" key="1">
    <source>
        <dbReference type="ARBA" id="ARBA00022603"/>
    </source>
</evidence>
<dbReference type="Gene3D" id="3.40.50.150">
    <property type="entry name" value="Vaccinia Virus protein VP39"/>
    <property type="match status" value="1"/>
</dbReference>
<evidence type="ECO:0000313" key="6">
    <source>
        <dbReference type="Proteomes" id="UP000019141"/>
    </source>
</evidence>
<evidence type="ECO:0000256" key="3">
    <source>
        <dbReference type="ARBA" id="ARBA00022691"/>
    </source>
</evidence>
<evidence type="ECO:0000313" key="5">
    <source>
        <dbReference type="EMBL" id="ETW93339.1"/>
    </source>
</evidence>